<name>A0ABS4JPH5_9FIRM</name>
<evidence type="ECO:0008006" key="3">
    <source>
        <dbReference type="Google" id="ProtNLM"/>
    </source>
</evidence>
<proteinExistence type="predicted"/>
<protein>
    <recommendedName>
        <fullName evidence="3">IS5/IS1182 family transposase</fullName>
    </recommendedName>
</protein>
<dbReference type="EMBL" id="JAGGLG010000004">
    <property type="protein sequence ID" value="MBP2017439.1"/>
    <property type="molecule type" value="Genomic_DNA"/>
</dbReference>
<organism evidence="1 2">
    <name type="scientific">Symbiobacterium terraclitae</name>
    <dbReference type="NCBI Taxonomy" id="557451"/>
    <lineage>
        <taxon>Bacteria</taxon>
        <taxon>Bacillati</taxon>
        <taxon>Bacillota</taxon>
        <taxon>Clostridia</taxon>
        <taxon>Eubacteriales</taxon>
        <taxon>Symbiobacteriaceae</taxon>
        <taxon>Symbiobacterium</taxon>
    </lineage>
</organism>
<evidence type="ECO:0000313" key="1">
    <source>
        <dbReference type="EMBL" id="MBP2017439.1"/>
    </source>
</evidence>
<keyword evidence="2" id="KW-1185">Reference proteome</keyword>
<sequence length="42" mass="5012">MSNVFSMSKKTYRPYEPNQLLLLPPALQDWLPHDHFAYFLSD</sequence>
<evidence type="ECO:0000313" key="2">
    <source>
        <dbReference type="Proteomes" id="UP001519289"/>
    </source>
</evidence>
<gene>
    <name evidence="1" type="ORF">J2Z79_000822</name>
</gene>
<dbReference type="Proteomes" id="UP001519289">
    <property type="component" value="Unassembled WGS sequence"/>
</dbReference>
<reference evidence="1 2" key="1">
    <citation type="submission" date="2021-03" db="EMBL/GenBank/DDBJ databases">
        <title>Genomic Encyclopedia of Type Strains, Phase IV (KMG-IV): sequencing the most valuable type-strain genomes for metagenomic binning, comparative biology and taxonomic classification.</title>
        <authorList>
            <person name="Goeker M."/>
        </authorList>
    </citation>
    <scope>NUCLEOTIDE SEQUENCE [LARGE SCALE GENOMIC DNA]</scope>
    <source>
        <strain evidence="1 2">DSM 27138</strain>
    </source>
</reference>
<accession>A0ABS4JPH5</accession>
<comment type="caution">
    <text evidence="1">The sequence shown here is derived from an EMBL/GenBank/DDBJ whole genome shotgun (WGS) entry which is preliminary data.</text>
</comment>
<feature type="non-terminal residue" evidence="1">
    <location>
        <position position="42"/>
    </location>
</feature>